<dbReference type="GO" id="GO:0019856">
    <property type="term" value="P:pyrimidine nucleobase biosynthetic process"/>
    <property type="evidence" value="ECO:0007669"/>
    <property type="project" value="InterPro"/>
</dbReference>
<dbReference type="Gene3D" id="3.40.50.2020">
    <property type="match status" value="1"/>
</dbReference>
<dbReference type="PANTHER" id="PTHR19278:SF9">
    <property type="entry name" value="URIDINE 5'-MONOPHOSPHATE SYNTHASE"/>
    <property type="match status" value="1"/>
</dbReference>
<feature type="binding site" evidence="7">
    <location>
        <position position="121"/>
    </location>
    <ligand>
        <name>orotate</name>
        <dbReference type="ChEBI" id="CHEBI:30839"/>
    </ligand>
</feature>
<dbReference type="InterPro" id="IPR029057">
    <property type="entry name" value="PRTase-like"/>
</dbReference>
<comment type="cofactor">
    <cofactor evidence="7">
        <name>Mg(2+)</name>
        <dbReference type="ChEBI" id="CHEBI:18420"/>
    </cofactor>
</comment>
<dbReference type="GO" id="GO:0004588">
    <property type="term" value="F:orotate phosphoribosyltransferase activity"/>
    <property type="evidence" value="ECO:0007669"/>
    <property type="project" value="UniProtKB-UniRule"/>
</dbReference>
<keyword evidence="10" id="KW-1185">Reference proteome</keyword>
<feature type="binding site" evidence="7">
    <location>
        <position position="149"/>
    </location>
    <ligand>
        <name>orotate</name>
        <dbReference type="ChEBI" id="CHEBI:30839"/>
    </ligand>
</feature>
<feature type="binding site" description="in other chain" evidence="7">
    <location>
        <begin position="117"/>
        <end position="125"/>
    </location>
    <ligand>
        <name>5-phospho-alpha-D-ribose 1-diphosphate</name>
        <dbReference type="ChEBI" id="CHEBI:58017"/>
        <note>ligand shared between dimeric partners</note>
    </ligand>
</feature>
<keyword evidence="4 7" id="KW-0808">Transferase</keyword>
<dbReference type="InterPro" id="IPR000836">
    <property type="entry name" value="PRTase_dom"/>
</dbReference>
<evidence type="ECO:0000256" key="6">
    <source>
        <dbReference type="ARBA" id="ARBA00022975"/>
    </source>
</evidence>
<keyword evidence="5 7" id="KW-0460">Magnesium</keyword>
<comment type="function">
    <text evidence="7">Catalyzes the transfer of a ribosyl phosphate group from 5-phosphoribose 1-diphosphate to orotate, leading to the formation of orotidine monophosphate (OMP).</text>
</comment>
<reference evidence="10" key="1">
    <citation type="submission" date="2011-12" db="EMBL/GenBank/DDBJ databases">
        <title>The complete genome of chromosome of Sulfobacillus acidophilus DSM 10332.</title>
        <authorList>
            <person name="Lucas S."/>
            <person name="Han J."/>
            <person name="Lapidus A."/>
            <person name="Bruce D."/>
            <person name="Goodwin L."/>
            <person name="Pitluck S."/>
            <person name="Peters L."/>
            <person name="Kyrpides N."/>
            <person name="Mavromatis K."/>
            <person name="Ivanova N."/>
            <person name="Mikhailova N."/>
            <person name="Chertkov O."/>
            <person name="Saunders E."/>
            <person name="Detter J.C."/>
            <person name="Tapia R."/>
            <person name="Han C."/>
            <person name="Land M."/>
            <person name="Hauser L."/>
            <person name="Markowitz V."/>
            <person name="Cheng J.-F."/>
            <person name="Hugenholtz P."/>
            <person name="Woyke T."/>
            <person name="Wu D."/>
            <person name="Pukall R."/>
            <person name="Gehrich-Schroeter G."/>
            <person name="Schneider S."/>
            <person name="Klenk H.-P."/>
            <person name="Eisen J.A."/>
        </authorList>
    </citation>
    <scope>NUCLEOTIDE SEQUENCE [LARGE SCALE GENOMIC DNA]</scope>
    <source>
        <strain evidence="10">ATCC 700253 / DSM 10332 / NAL</strain>
    </source>
</reference>
<dbReference type="AlphaFoldDB" id="G8TX62"/>
<comment type="pathway">
    <text evidence="1 7">Pyrimidine metabolism; UMP biosynthesis via de novo pathway; UMP from orotate: step 1/2.</text>
</comment>
<dbReference type="EMBL" id="CP003179">
    <property type="protein sequence ID" value="AEW04970.1"/>
    <property type="molecule type" value="Genomic_DNA"/>
</dbReference>
<dbReference type="InterPro" id="IPR006273">
    <property type="entry name" value="Orotate_PRibTrfase_bac"/>
</dbReference>
<protein>
    <recommendedName>
        <fullName evidence="2 7">Orotate phosphoribosyltransferase</fullName>
        <shortName evidence="7">OPRT</shortName>
        <shortName evidence="7">OPRTase</shortName>
        <ecNumber evidence="2 7">2.4.2.10</ecNumber>
    </recommendedName>
</protein>
<dbReference type="PATRIC" id="fig|679936.5.peg.1538"/>
<feature type="binding site" evidence="7">
    <location>
        <begin position="33"/>
        <end position="34"/>
    </location>
    <ligand>
        <name>orotate</name>
        <dbReference type="ChEBI" id="CHEBI:30839"/>
    </ligand>
</feature>
<evidence type="ECO:0000259" key="8">
    <source>
        <dbReference type="Pfam" id="PF00156"/>
    </source>
</evidence>
<accession>G8TX62</accession>
<dbReference type="NCBIfam" id="TIGR01367">
    <property type="entry name" value="pyrE_Therm"/>
    <property type="match status" value="1"/>
</dbReference>
<dbReference type="Proteomes" id="UP000005439">
    <property type="component" value="Chromosome"/>
</dbReference>
<dbReference type="UniPathway" id="UPA00070">
    <property type="reaction ID" value="UER00119"/>
</dbReference>
<comment type="similarity">
    <text evidence="7">Belongs to the purine/pyrimidine phosphoribosyltransferase family. PyrE subfamily.</text>
</comment>
<evidence type="ECO:0000256" key="7">
    <source>
        <dbReference type="HAMAP-Rule" id="MF_01208"/>
    </source>
</evidence>
<feature type="binding site" description="in other chain" evidence="7">
    <location>
        <position position="93"/>
    </location>
    <ligand>
        <name>5-phospho-alpha-D-ribose 1-diphosphate</name>
        <dbReference type="ChEBI" id="CHEBI:58017"/>
        <note>ligand shared between dimeric partners</note>
    </ligand>
</feature>
<dbReference type="HOGENOM" id="CLU_074878_3_0_9"/>
<comment type="caution">
    <text evidence="7">Lacks conserved residue(s) required for the propagation of feature annotation.</text>
</comment>
<keyword evidence="3 7" id="KW-0328">Glycosyltransferase</keyword>
<dbReference type="STRING" id="679936.Sulac_1473"/>
<proteinExistence type="inferred from homology"/>
<comment type="subunit">
    <text evidence="7">Homodimer.</text>
</comment>
<dbReference type="GO" id="GO:0044205">
    <property type="term" value="P:'de novo' UMP biosynthetic process"/>
    <property type="evidence" value="ECO:0007669"/>
    <property type="project" value="UniProtKB-UniRule"/>
</dbReference>
<keyword evidence="6 7" id="KW-0665">Pyrimidine biosynthesis</keyword>
<evidence type="ECO:0000256" key="5">
    <source>
        <dbReference type="ARBA" id="ARBA00022842"/>
    </source>
</evidence>
<feature type="domain" description="Phosphoribosyltransferase" evidence="8">
    <location>
        <begin position="38"/>
        <end position="156"/>
    </location>
</feature>
<name>G8TX62_SULAD</name>
<dbReference type="SUPFAM" id="SSF53271">
    <property type="entry name" value="PRTase-like"/>
    <property type="match status" value="1"/>
</dbReference>
<dbReference type="InterPro" id="IPR023031">
    <property type="entry name" value="OPRT"/>
</dbReference>
<evidence type="ECO:0000313" key="9">
    <source>
        <dbReference type="EMBL" id="AEW04970.1"/>
    </source>
</evidence>
<dbReference type="Pfam" id="PF00156">
    <property type="entry name" value="Pribosyltran"/>
    <property type="match status" value="1"/>
</dbReference>
<gene>
    <name evidence="7" type="primary">pyrE</name>
    <name evidence="9" type="ordered locus">Sulac_1473</name>
</gene>
<dbReference type="HAMAP" id="MF_01208">
    <property type="entry name" value="PyrE"/>
    <property type="match status" value="1"/>
</dbReference>
<dbReference type="CDD" id="cd06223">
    <property type="entry name" value="PRTases_typeI"/>
    <property type="match status" value="1"/>
</dbReference>
<evidence type="ECO:0000256" key="2">
    <source>
        <dbReference type="ARBA" id="ARBA00011971"/>
    </source>
</evidence>
<evidence type="ECO:0000256" key="3">
    <source>
        <dbReference type="ARBA" id="ARBA00022676"/>
    </source>
</evidence>
<dbReference type="GO" id="GO:0000287">
    <property type="term" value="F:magnesium ion binding"/>
    <property type="evidence" value="ECO:0007669"/>
    <property type="project" value="UniProtKB-UniRule"/>
</dbReference>
<sequence>MSPNNAWLQELAEVGAYLEGHFLLTTGRHSNQFFLLARLTEHPRRLDRWAEHLARLIEPYRPVTIAGPAVGGIIPAYAVGRHIDGARVIFAEKSGDGAMIWKRGFRVSPGERVAVIEDAVTTGHSAHQVVQLVRQHGGDVVAVGALVDRHAGPLPDWPAFQSVLRVENVPSWLPEECPLCRVGIPLTRPKN</sequence>
<dbReference type="KEGG" id="sap:Sulac_1473"/>
<evidence type="ECO:0000256" key="4">
    <source>
        <dbReference type="ARBA" id="ARBA00022679"/>
    </source>
</evidence>
<evidence type="ECO:0000256" key="1">
    <source>
        <dbReference type="ARBA" id="ARBA00004889"/>
    </source>
</evidence>
<evidence type="ECO:0000313" key="10">
    <source>
        <dbReference type="Proteomes" id="UP000005439"/>
    </source>
</evidence>
<dbReference type="EC" id="2.4.2.10" evidence="2 7"/>
<reference evidence="9 10" key="2">
    <citation type="journal article" date="2012" name="Stand. Genomic Sci.">
        <title>Complete genome sequence of the moderately thermophilic mineral-sulfide-oxidizing firmicute Sulfobacillus acidophilus type strain (NAL(T)).</title>
        <authorList>
            <person name="Anderson I."/>
            <person name="Chertkov O."/>
            <person name="Chen A."/>
            <person name="Saunders E."/>
            <person name="Lapidus A."/>
            <person name="Nolan M."/>
            <person name="Lucas S."/>
            <person name="Hammon N."/>
            <person name="Deshpande S."/>
            <person name="Cheng J.F."/>
            <person name="Han C."/>
            <person name="Tapia R."/>
            <person name="Goodwin L.A."/>
            <person name="Pitluck S."/>
            <person name="Liolios K."/>
            <person name="Pagani I."/>
            <person name="Ivanova N."/>
            <person name="Mikhailova N."/>
            <person name="Pati A."/>
            <person name="Palaniappan K."/>
            <person name="Land M."/>
            <person name="Pan C."/>
            <person name="Rohde M."/>
            <person name="Pukall R."/>
            <person name="Goker M."/>
            <person name="Detter J.C."/>
            <person name="Woyke T."/>
            <person name="Bristow J."/>
            <person name="Eisen J.A."/>
            <person name="Markowitz V."/>
            <person name="Hugenholtz P."/>
            <person name="Kyrpides N.C."/>
            <person name="Klenk H.P."/>
            <person name="Mavromatis K."/>
        </authorList>
    </citation>
    <scope>NUCLEOTIDE SEQUENCE [LARGE SCALE GENOMIC DNA]</scope>
    <source>
        <strain evidence="10">ATCC 700253 / DSM 10332 / NAL</strain>
    </source>
</reference>
<organism evidence="9 10">
    <name type="scientific">Sulfobacillus acidophilus (strain ATCC 700253 / DSM 10332 / NAL)</name>
    <dbReference type="NCBI Taxonomy" id="679936"/>
    <lineage>
        <taxon>Bacteria</taxon>
        <taxon>Bacillati</taxon>
        <taxon>Bacillota</taxon>
        <taxon>Clostridia</taxon>
        <taxon>Eubacteriales</taxon>
        <taxon>Clostridiales Family XVII. Incertae Sedis</taxon>
        <taxon>Sulfobacillus</taxon>
    </lineage>
</organism>
<comment type="catalytic activity">
    <reaction evidence="7">
        <text>orotidine 5'-phosphate + diphosphate = orotate + 5-phospho-alpha-D-ribose 1-diphosphate</text>
        <dbReference type="Rhea" id="RHEA:10380"/>
        <dbReference type="ChEBI" id="CHEBI:30839"/>
        <dbReference type="ChEBI" id="CHEBI:33019"/>
        <dbReference type="ChEBI" id="CHEBI:57538"/>
        <dbReference type="ChEBI" id="CHEBI:58017"/>
        <dbReference type="EC" id="2.4.2.10"/>
    </reaction>
</comment>
<dbReference type="PANTHER" id="PTHR19278">
    <property type="entry name" value="OROTATE PHOSPHORIBOSYLTRANSFERASE"/>
    <property type="match status" value="1"/>
</dbReference>